<dbReference type="GO" id="GO:0006281">
    <property type="term" value="P:DNA repair"/>
    <property type="evidence" value="ECO:0007669"/>
    <property type="project" value="UniProtKB-KW"/>
</dbReference>
<gene>
    <name evidence="3" type="ORF">CQU01_04960</name>
</gene>
<evidence type="ECO:0000313" key="3">
    <source>
        <dbReference type="EMBL" id="GEN30258.1"/>
    </source>
</evidence>
<accession>A0A511UWX8</accession>
<dbReference type="RefSeq" id="WP_170226585.1">
    <property type="nucleotide sequence ID" value="NZ_BJXW01000007.1"/>
</dbReference>
<dbReference type="GO" id="GO:0016787">
    <property type="term" value="F:hydrolase activity"/>
    <property type="evidence" value="ECO:0007669"/>
    <property type="project" value="UniProtKB-ARBA"/>
</dbReference>
<keyword evidence="1" id="KW-0227">DNA damage</keyword>
<dbReference type="AlphaFoldDB" id="A0A511UWX8"/>
<dbReference type="GO" id="GO:0140097">
    <property type="term" value="F:catalytic activity, acting on DNA"/>
    <property type="evidence" value="ECO:0007669"/>
    <property type="project" value="UniProtKB-ARBA"/>
</dbReference>
<keyword evidence="4" id="KW-1185">Reference proteome</keyword>
<evidence type="ECO:0000313" key="4">
    <source>
        <dbReference type="Proteomes" id="UP000321491"/>
    </source>
</evidence>
<keyword evidence="2" id="KW-0234">DNA repair</keyword>
<reference evidence="3 4" key="1">
    <citation type="submission" date="2019-07" db="EMBL/GenBank/DDBJ databases">
        <title>Whole genome shotgun sequence of Cerasibacillus quisquiliarum NBRC 102429.</title>
        <authorList>
            <person name="Hosoyama A."/>
            <person name="Uohara A."/>
            <person name="Ohji S."/>
            <person name="Ichikawa N."/>
        </authorList>
    </citation>
    <scope>NUCLEOTIDE SEQUENCE [LARGE SCALE GENOMIC DNA]</scope>
    <source>
        <strain evidence="3 4">NBRC 102429</strain>
    </source>
</reference>
<organism evidence="3 4">
    <name type="scientific">Cerasibacillus quisquiliarum</name>
    <dbReference type="NCBI Taxonomy" id="227865"/>
    <lineage>
        <taxon>Bacteria</taxon>
        <taxon>Bacillati</taxon>
        <taxon>Bacillota</taxon>
        <taxon>Bacilli</taxon>
        <taxon>Bacillales</taxon>
        <taxon>Bacillaceae</taxon>
        <taxon>Cerasibacillus</taxon>
    </lineage>
</organism>
<evidence type="ECO:0008006" key="5">
    <source>
        <dbReference type="Google" id="ProtNLM"/>
    </source>
</evidence>
<dbReference type="EMBL" id="BJXW01000007">
    <property type="protein sequence ID" value="GEN30258.1"/>
    <property type="molecule type" value="Genomic_DNA"/>
</dbReference>
<sequence>MIHTKRRKKLRNPLLIKRYEEGFKDGIEHAANVIAKNFEGIENIKGIGPKTAEKIREHVFKKTKERSR</sequence>
<dbReference type="Pfam" id="PF00633">
    <property type="entry name" value="HHH"/>
    <property type="match status" value="1"/>
</dbReference>
<name>A0A511UWX8_9BACI</name>
<dbReference type="InterPro" id="IPR000445">
    <property type="entry name" value="HhH_motif"/>
</dbReference>
<evidence type="ECO:0000256" key="1">
    <source>
        <dbReference type="ARBA" id="ARBA00022763"/>
    </source>
</evidence>
<dbReference type="GO" id="GO:0003677">
    <property type="term" value="F:DNA binding"/>
    <property type="evidence" value="ECO:0007669"/>
    <property type="project" value="InterPro"/>
</dbReference>
<dbReference type="Proteomes" id="UP000321491">
    <property type="component" value="Unassembled WGS sequence"/>
</dbReference>
<proteinExistence type="predicted"/>
<evidence type="ECO:0000256" key="2">
    <source>
        <dbReference type="ARBA" id="ARBA00023204"/>
    </source>
</evidence>
<protein>
    <recommendedName>
        <fullName evidence="5">Helix-hairpin-helix DNA-binding motif class 1 domain-containing protein</fullName>
    </recommendedName>
</protein>
<comment type="caution">
    <text evidence="3">The sequence shown here is derived from an EMBL/GenBank/DDBJ whole genome shotgun (WGS) entry which is preliminary data.</text>
</comment>